<dbReference type="SUPFAM" id="SSF53850">
    <property type="entry name" value="Periplasmic binding protein-like II"/>
    <property type="match status" value="1"/>
</dbReference>
<evidence type="ECO:0000256" key="3">
    <source>
        <dbReference type="ARBA" id="ARBA00022729"/>
    </source>
</evidence>
<dbReference type="EMBL" id="QPJY01000004">
    <property type="protein sequence ID" value="RCX30724.1"/>
    <property type="molecule type" value="Genomic_DNA"/>
</dbReference>
<keyword evidence="6" id="KW-0812">Transmembrane</keyword>
<dbReference type="AlphaFoldDB" id="A0A369CFW1"/>
<dbReference type="GO" id="GO:0030313">
    <property type="term" value="C:cell envelope"/>
    <property type="evidence" value="ECO:0007669"/>
    <property type="project" value="UniProtKB-SubCell"/>
</dbReference>
<dbReference type="OrthoDB" id="8587856at2"/>
<dbReference type="InterPro" id="IPR001638">
    <property type="entry name" value="Solute-binding_3/MltF_N"/>
</dbReference>
<feature type="region of interest" description="Disordered" evidence="5">
    <location>
        <begin position="1"/>
        <end position="22"/>
    </location>
</feature>
<comment type="caution">
    <text evidence="8">The sequence shown here is derived from an EMBL/GenBank/DDBJ whole genome shotgun (WGS) entry which is preliminary data.</text>
</comment>
<keyword evidence="9" id="KW-1185">Reference proteome</keyword>
<dbReference type="PROSITE" id="PS01039">
    <property type="entry name" value="SBP_BACTERIAL_3"/>
    <property type="match status" value="1"/>
</dbReference>
<dbReference type="Gene3D" id="3.40.190.10">
    <property type="entry name" value="Periplasmic binding protein-like II"/>
    <property type="match status" value="2"/>
</dbReference>
<dbReference type="PANTHER" id="PTHR35936:SF17">
    <property type="entry name" value="ARGININE-BINDING EXTRACELLULAR PROTEIN ARTP"/>
    <property type="match status" value="1"/>
</dbReference>
<gene>
    <name evidence="8" type="ORF">DFQ59_104160</name>
</gene>
<evidence type="ECO:0000256" key="5">
    <source>
        <dbReference type="SAM" id="MobiDB-lite"/>
    </source>
</evidence>
<evidence type="ECO:0000256" key="4">
    <source>
        <dbReference type="RuleBase" id="RU003744"/>
    </source>
</evidence>
<name>A0A369CFW1_9GAMM</name>
<feature type="domain" description="Solute-binding protein family 3/N-terminal" evidence="7">
    <location>
        <begin position="47"/>
        <end position="273"/>
    </location>
</feature>
<comment type="subcellular location">
    <subcellularLocation>
        <location evidence="1">Cell envelope</location>
    </subcellularLocation>
</comment>
<organism evidence="8 9">
    <name type="scientific">Thioalbus denitrificans</name>
    <dbReference type="NCBI Taxonomy" id="547122"/>
    <lineage>
        <taxon>Bacteria</taxon>
        <taxon>Pseudomonadati</taxon>
        <taxon>Pseudomonadota</taxon>
        <taxon>Gammaproteobacteria</taxon>
        <taxon>Chromatiales</taxon>
        <taxon>Ectothiorhodospiraceae</taxon>
        <taxon>Thioalbus</taxon>
    </lineage>
</organism>
<sequence>MKASHHPASTDPGRGSSLPGTSQRNRSGIVLILVFMLLPILAHGAGPLRVATEGAYPPFNYLDEQGRLTGFDVDLARALCAALETECTFTAVPWEELIPRLESGEYDVIVASMARTPEREQRVDFTEHYYRSRSAFVARSGSGLQPDRQNLRGKRLAAPVGSVQAEYLVRRYADIADIVTPPTSGDAFAMLAAGEVDAVLSDSLNGLDFLDSERGREFDFVGDALPPEDVSGAAHIAVRKGELALVKRLNRALARIRMEGTYDRINHRYFPFSIY</sequence>
<dbReference type="Pfam" id="PF00497">
    <property type="entry name" value="SBP_bac_3"/>
    <property type="match status" value="1"/>
</dbReference>
<proteinExistence type="inferred from homology"/>
<dbReference type="Proteomes" id="UP000252707">
    <property type="component" value="Unassembled WGS sequence"/>
</dbReference>
<comment type="similarity">
    <text evidence="2 4">Belongs to the bacterial solute-binding protein 3 family.</text>
</comment>
<keyword evidence="6" id="KW-1133">Transmembrane helix</keyword>
<reference evidence="8 9" key="1">
    <citation type="submission" date="2018-07" db="EMBL/GenBank/DDBJ databases">
        <title>Genomic Encyclopedia of Type Strains, Phase IV (KMG-IV): sequencing the most valuable type-strain genomes for metagenomic binning, comparative biology and taxonomic classification.</title>
        <authorList>
            <person name="Goeker M."/>
        </authorList>
    </citation>
    <scope>NUCLEOTIDE SEQUENCE [LARGE SCALE GENOMIC DNA]</scope>
    <source>
        <strain evidence="8 9">DSM 26407</strain>
    </source>
</reference>
<keyword evidence="3" id="KW-0732">Signal</keyword>
<evidence type="ECO:0000313" key="8">
    <source>
        <dbReference type="EMBL" id="RCX30724.1"/>
    </source>
</evidence>
<evidence type="ECO:0000256" key="1">
    <source>
        <dbReference type="ARBA" id="ARBA00004196"/>
    </source>
</evidence>
<evidence type="ECO:0000313" key="9">
    <source>
        <dbReference type="Proteomes" id="UP000252707"/>
    </source>
</evidence>
<dbReference type="SMART" id="SM00062">
    <property type="entry name" value="PBPb"/>
    <property type="match status" value="1"/>
</dbReference>
<dbReference type="PANTHER" id="PTHR35936">
    <property type="entry name" value="MEMBRANE-BOUND LYTIC MUREIN TRANSGLYCOSYLASE F"/>
    <property type="match status" value="1"/>
</dbReference>
<accession>A0A369CFW1</accession>
<dbReference type="RefSeq" id="WP_114279709.1">
    <property type="nucleotide sequence ID" value="NZ_QPJY01000004.1"/>
</dbReference>
<protein>
    <submittedName>
        <fullName evidence="8">Amino acid ABC transporter substrate-binding protein (PAAT family)</fullName>
    </submittedName>
</protein>
<feature type="transmembrane region" description="Helical" evidence="6">
    <location>
        <begin position="28"/>
        <end position="46"/>
    </location>
</feature>
<dbReference type="InterPro" id="IPR018313">
    <property type="entry name" value="SBP_3_CS"/>
</dbReference>
<evidence type="ECO:0000259" key="7">
    <source>
        <dbReference type="SMART" id="SM00062"/>
    </source>
</evidence>
<evidence type="ECO:0000256" key="2">
    <source>
        <dbReference type="ARBA" id="ARBA00010333"/>
    </source>
</evidence>
<keyword evidence="6" id="KW-0472">Membrane</keyword>
<evidence type="ECO:0000256" key="6">
    <source>
        <dbReference type="SAM" id="Phobius"/>
    </source>
</evidence>